<dbReference type="Proteomes" id="UP001432075">
    <property type="component" value="Chromosome"/>
</dbReference>
<evidence type="ECO:0000313" key="2">
    <source>
        <dbReference type="Proteomes" id="UP001432075"/>
    </source>
</evidence>
<evidence type="ECO:0000313" key="1">
    <source>
        <dbReference type="EMBL" id="WUO47485.1"/>
    </source>
</evidence>
<gene>
    <name evidence="1" type="ORF">OHU17_17385</name>
</gene>
<proteinExistence type="predicted"/>
<protein>
    <recommendedName>
        <fullName evidence="3">Helix-turn-helix domain-containing protein</fullName>
    </recommendedName>
</protein>
<organism evidence="1 2">
    <name type="scientific">Streptomyces goshikiensis</name>
    <dbReference type="NCBI Taxonomy" id="1942"/>
    <lineage>
        <taxon>Bacteria</taxon>
        <taxon>Bacillati</taxon>
        <taxon>Actinomycetota</taxon>
        <taxon>Actinomycetes</taxon>
        <taxon>Kitasatosporales</taxon>
        <taxon>Streptomycetaceae</taxon>
        <taxon>Streptomyces</taxon>
    </lineage>
</organism>
<sequence length="105" mass="11673">MNERRVTLAAQHESLLQALTEAQEVPAGRLLGLPELPSDDVWVDMAGAAALVRVNPKTITSWLARNGPKKRPFPSPHRILYRLYWRRSEIEGWLGGEGTVFPASG</sequence>
<dbReference type="EMBL" id="CP108057">
    <property type="protein sequence ID" value="WUO47485.1"/>
    <property type="molecule type" value="Genomic_DNA"/>
</dbReference>
<keyword evidence="2" id="KW-1185">Reference proteome</keyword>
<name>A0ABZ1RL18_9ACTN</name>
<dbReference type="RefSeq" id="WP_328776163.1">
    <property type="nucleotide sequence ID" value="NZ_CP108057.1"/>
</dbReference>
<evidence type="ECO:0008006" key="3">
    <source>
        <dbReference type="Google" id="ProtNLM"/>
    </source>
</evidence>
<reference evidence="1" key="1">
    <citation type="submission" date="2022-10" db="EMBL/GenBank/DDBJ databases">
        <title>The complete genomes of actinobacterial strains from the NBC collection.</title>
        <authorList>
            <person name="Joergensen T.S."/>
            <person name="Alvarez Arevalo M."/>
            <person name="Sterndorff E.B."/>
            <person name="Faurdal D."/>
            <person name="Vuksanovic O."/>
            <person name="Mourched A.-S."/>
            <person name="Charusanti P."/>
            <person name="Shaw S."/>
            <person name="Blin K."/>
            <person name="Weber T."/>
        </authorList>
    </citation>
    <scope>NUCLEOTIDE SEQUENCE</scope>
    <source>
        <strain evidence="1">NBC_00283</strain>
    </source>
</reference>
<accession>A0ABZ1RL18</accession>